<reference evidence="2 3" key="1">
    <citation type="submission" date="2014-08" db="EMBL/GenBank/DDBJ databases">
        <title>Genome sequences of NCPPB Pectobacterium isolates.</title>
        <authorList>
            <person name="Glover R.H."/>
            <person name="Sapp M."/>
            <person name="Elphinstone J."/>
        </authorList>
    </citation>
    <scope>NUCLEOTIDE SEQUENCE [LARGE SCALE GENOMIC DNA]</scope>
    <source>
        <strain evidence="2 3">NCPPB3841</strain>
    </source>
</reference>
<dbReference type="Pfam" id="PF01381">
    <property type="entry name" value="HTH_3"/>
    <property type="match status" value="1"/>
</dbReference>
<name>A0ABR4VSL3_9GAMM</name>
<dbReference type="Gene3D" id="1.10.260.40">
    <property type="entry name" value="lambda repressor-like DNA-binding domains"/>
    <property type="match status" value="1"/>
</dbReference>
<organism evidence="2 3">
    <name type="scientific">Pectobacterium odoriferum</name>
    <dbReference type="NCBI Taxonomy" id="78398"/>
    <lineage>
        <taxon>Bacteria</taxon>
        <taxon>Pseudomonadati</taxon>
        <taxon>Pseudomonadota</taxon>
        <taxon>Gammaproteobacteria</taxon>
        <taxon>Enterobacterales</taxon>
        <taxon>Pectobacteriaceae</taxon>
        <taxon>Pectobacterium</taxon>
    </lineage>
</organism>
<feature type="domain" description="HTH cro/C1-type" evidence="1">
    <location>
        <begin position="9"/>
        <end position="52"/>
    </location>
</feature>
<dbReference type="InterPro" id="IPR010982">
    <property type="entry name" value="Lambda_DNA-bd_dom_sf"/>
</dbReference>
<dbReference type="Proteomes" id="UP000029447">
    <property type="component" value="Unassembled WGS sequence"/>
</dbReference>
<accession>A0ABR4VSL3</accession>
<sequence length="89" mass="9886">MSNTMEQKLKKIRLAEGMTQKQLSELTGLSLGTIKNYEAGQNTVGLHVLQTILAQRAFRKYTMWVIHDNADAESGQVAPTVDPTRKRAG</sequence>
<evidence type="ECO:0000313" key="3">
    <source>
        <dbReference type="Proteomes" id="UP000029447"/>
    </source>
</evidence>
<evidence type="ECO:0000259" key="1">
    <source>
        <dbReference type="PROSITE" id="PS50943"/>
    </source>
</evidence>
<keyword evidence="3" id="KW-1185">Reference proteome</keyword>
<protein>
    <recommendedName>
        <fullName evidence="1">HTH cro/C1-type domain-containing protein</fullName>
    </recommendedName>
</protein>
<dbReference type="InterPro" id="IPR001387">
    <property type="entry name" value="Cro/C1-type_HTH"/>
</dbReference>
<dbReference type="CDD" id="cd00093">
    <property type="entry name" value="HTH_XRE"/>
    <property type="match status" value="1"/>
</dbReference>
<dbReference type="EMBL" id="JQOF01000004">
    <property type="protein sequence ID" value="KGA42355.1"/>
    <property type="molecule type" value="Genomic_DNA"/>
</dbReference>
<evidence type="ECO:0000313" key="2">
    <source>
        <dbReference type="EMBL" id="KGA42355.1"/>
    </source>
</evidence>
<dbReference type="SMART" id="SM00530">
    <property type="entry name" value="HTH_XRE"/>
    <property type="match status" value="1"/>
</dbReference>
<dbReference type="RefSeq" id="WP_155278009.1">
    <property type="nucleotide sequence ID" value="NZ_JQOF01000004.1"/>
</dbReference>
<comment type="caution">
    <text evidence="2">The sequence shown here is derived from an EMBL/GenBank/DDBJ whole genome shotgun (WGS) entry which is preliminary data.</text>
</comment>
<gene>
    <name evidence="2" type="ORF">KU75_06500</name>
</gene>
<proteinExistence type="predicted"/>
<dbReference type="SUPFAM" id="SSF47413">
    <property type="entry name" value="lambda repressor-like DNA-binding domains"/>
    <property type="match status" value="1"/>
</dbReference>
<dbReference type="PROSITE" id="PS50943">
    <property type="entry name" value="HTH_CROC1"/>
    <property type="match status" value="1"/>
</dbReference>